<organism evidence="1 2">
    <name type="scientific">Phycicoccus elongatus Lp2</name>
    <dbReference type="NCBI Taxonomy" id="1193181"/>
    <lineage>
        <taxon>Bacteria</taxon>
        <taxon>Bacillati</taxon>
        <taxon>Actinomycetota</taxon>
        <taxon>Actinomycetes</taxon>
        <taxon>Micrococcales</taxon>
        <taxon>Intrasporangiaceae</taxon>
        <taxon>Phycicoccus</taxon>
    </lineage>
</organism>
<name>N0E205_9MICO</name>
<evidence type="ECO:0000313" key="1">
    <source>
        <dbReference type="EMBL" id="CCH70993.1"/>
    </source>
</evidence>
<dbReference type="Proteomes" id="UP000013167">
    <property type="component" value="Unassembled WGS sequence"/>
</dbReference>
<proteinExistence type="predicted"/>
<comment type="caution">
    <text evidence="1">The sequence shown here is derived from an EMBL/GenBank/DDBJ whole genome shotgun (WGS) entry which is preliminary data.</text>
</comment>
<reference evidence="1 2" key="1">
    <citation type="journal article" date="2013" name="ISME J.">
        <title>A metabolic model for members of the genus Tetrasphaera involved in enhanced biological phosphorus removal.</title>
        <authorList>
            <person name="Kristiansen R."/>
            <person name="Nguyen H.T.T."/>
            <person name="Saunders A.M."/>
            <person name="Nielsen J.L."/>
            <person name="Wimmer R."/>
            <person name="Le V.Q."/>
            <person name="McIlroy S.J."/>
            <person name="Petrovski S."/>
            <person name="Seviour R.J."/>
            <person name="Calteau A."/>
            <person name="Nielsen K.L."/>
            <person name="Nielsen P.H."/>
        </authorList>
    </citation>
    <scope>NUCLEOTIDE SEQUENCE [LARGE SCALE GENOMIC DNA]</scope>
    <source>
        <strain evidence="1 2">Lp2</strain>
    </source>
</reference>
<keyword evidence="2" id="KW-1185">Reference proteome</keyword>
<dbReference type="STRING" id="1193181.BN10_740005"/>
<sequence>MRDLTVSCRSRAQDRCAAVYQIADPDQGMAAGYLSIVGDNAGGAKRAFDHVLRMRASRPTDVAHRDPRERVATGVVHDWTGVHSDVLQRYPSGGDEPAWVRTEVRGIRMEMLLSAAAEVEGLKREWTAAEQLCK</sequence>
<evidence type="ECO:0000313" key="2">
    <source>
        <dbReference type="Proteomes" id="UP000013167"/>
    </source>
</evidence>
<accession>N0E205</accession>
<dbReference type="EMBL" id="CAIZ01000146">
    <property type="protein sequence ID" value="CCH70993.1"/>
    <property type="molecule type" value="Genomic_DNA"/>
</dbReference>
<protein>
    <submittedName>
        <fullName evidence="1">Uncharacterized protein</fullName>
    </submittedName>
</protein>
<gene>
    <name evidence="1" type="ORF">BN10_740005</name>
</gene>
<dbReference type="AlphaFoldDB" id="N0E205"/>
<dbReference type="HOGENOM" id="CLU_1895181_0_0_11"/>